<dbReference type="Proteomes" id="UP000193648">
    <property type="component" value="Unassembled WGS sequence"/>
</dbReference>
<dbReference type="AlphaFoldDB" id="A0A1Y2H005"/>
<protein>
    <submittedName>
        <fullName evidence="2">Uncharacterized protein</fullName>
    </submittedName>
</protein>
<dbReference type="InParanoid" id="A0A1Y2H005"/>
<feature type="compositionally biased region" description="Low complexity" evidence="1">
    <location>
        <begin position="182"/>
        <end position="194"/>
    </location>
</feature>
<dbReference type="RefSeq" id="XP_021885559.1">
    <property type="nucleotide sequence ID" value="XM_022019460.1"/>
</dbReference>
<dbReference type="OrthoDB" id="2449814at2759"/>
<evidence type="ECO:0000256" key="1">
    <source>
        <dbReference type="SAM" id="MobiDB-lite"/>
    </source>
</evidence>
<feature type="region of interest" description="Disordered" evidence="1">
    <location>
        <begin position="74"/>
        <end position="113"/>
    </location>
</feature>
<organism evidence="2 3">
    <name type="scientific">Lobosporangium transversale</name>
    <dbReference type="NCBI Taxonomy" id="64571"/>
    <lineage>
        <taxon>Eukaryota</taxon>
        <taxon>Fungi</taxon>
        <taxon>Fungi incertae sedis</taxon>
        <taxon>Mucoromycota</taxon>
        <taxon>Mortierellomycotina</taxon>
        <taxon>Mortierellomycetes</taxon>
        <taxon>Mortierellales</taxon>
        <taxon>Mortierellaceae</taxon>
        <taxon>Lobosporangium</taxon>
    </lineage>
</organism>
<gene>
    <name evidence="2" type="ORF">BCR41DRAFT_122944</name>
</gene>
<feature type="compositionally biased region" description="Polar residues" evidence="1">
    <location>
        <begin position="216"/>
        <end position="227"/>
    </location>
</feature>
<dbReference type="EMBL" id="MCFF01000003">
    <property type="protein sequence ID" value="ORZ27856.1"/>
    <property type="molecule type" value="Genomic_DNA"/>
</dbReference>
<feature type="compositionally biased region" description="Basic and acidic residues" evidence="1">
    <location>
        <begin position="74"/>
        <end position="97"/>
    </location>
</feature>
<evidence type="ECO:0000313" key="2">
    <source>
        <dbReference type="EMBL" id="ORZ27856.1"/>
    </source>
</evidence>
<name>A0A1Y2H005_9FUNG</name>
<keyword evidence="3" id="KW-1185">Reference proteome</keyword>
<proteinExistence type="predicted"/>
<feature type="region of interest" description="Disordered" evidence="1">
    <location>
        <begin position="182"/>
        <end position="227"/>
    </location>
</feature>
<reference evidence="2 3" key="1">
    <citation type="submission" date="2016-07" db="EMBL/GenBank/DDBJ databases">
        <title>Pervasive Adenine N6-methylation of Active Genes in Fungi.</title>
        <authorList>
            <consortium name="DOE Joint Genome Institute"/>
            <person name="Mondo S.J."/>
            <person name="Dannebaum R.O."/>
            <person name="Kuo R.C."/>
            <person name="Labutti K."/>
            <person name="Haridas S."/>
            <person name="Kuo A."/>
            <person name="Salamov A."/>
            <person name="Ahrendt S.R."/>
            <person name="Lipzen A."/>
            <person name="Sullivan W."/>
            <person name="Andreopoulos W.B."/>
            <person name="Clum A."/>
            <person name="Lindquist E."/>
            <person name="Daum C."/>
            <person name="Ramamoorthy G.K."/>
            <person name="Gryganskyi A."/>
            <person name="Culley D."/>
            <person name="Magnuson J.K."/>
            <person name="James T.Y."/>
            <person name="O'Malley M.A."/>
            <person name="Stajich J.E."/>
            <person name="Spatafora J.W."/>
            <person name="Visel A."/>
            <person name="Grigoriev I.V."/>
        </authorList>
    </citation>
    <scope>NUCLEOTIDE SEQUENCE [LARGE SCALE GENOMIC DNA]</scope>
    <source>
        <strain evidence="2 3">NRRL 3116</strain>
    </source>
</reference>
<accession>A0A1Y2H005</accession>
<evidence type="ECO:0000313" key="3">
    <source>
        <dbReference type="Proteomes" id="UP000193648"/>
    </source>
</evidence>
<feature type="compositionally biased region" description="Basic and acidic residues" evidence="1">
    <location>
        <begin position="104"/>
        <end position="113"/>
    </location>
</feature>
<dbReference type="GeneID" id="33561305"/>
<sequence length="761" mass="83116">MMSAASHSTTTFLPAGVILGFASNLAEMSNTPHNTFGPRTCVYIDGFAHGPMRDNIDKSLTEDVVGTEVDVVEGKESKESEAMLNKDSREGIRKDARPNAGSHLAREPPMRSDRTIIVQEQEQGTKALSSILRTITTLSSNTSPSSSIDPRQPQLFAHVSPTGTISVTSPLSLSSSLSLPSSLSLQQQRQQRYRSPCRDPSSEMPVATTFPPIFSHPSSSQNFKTPPQYLSSSSIISSSLQTVRHVSGQRGLLAQRPKTSFSRLLDSVTNNTAVMAESRLKSYYNFDNGQTAVTNALSLPQKAEVPNQSTAFFTGPLMAARSDSKPKFFVCDDDSEEELEDEFETLTLSPRASQSPPAAISLRQSMDGCLDRCDMGEFKNPGYSHQGASTCNMVETTTPPSLRHIPTSEMPRRQSLLSSLFKTEKHSATQHGSNNSIPTINNKNLKDTRLYHHSASKSNGEDPELSPIYQPSLNSTINSAALHSLSHFSVGITHQYRPIQRNHHRHLTDQEERVFLIDNDMTIATRRLANHEKMSTSALKRTKKSVFRKLDELAIGNERESSIVKVEEVEAEEENEGEQAGRNIITSLPRFSPEQRYPLQHLLSKEKSITLKSARSSNCTITSTSVTLPSLEYQIIPESISKPSLLSSSFQTQSNHKKALRPALLPSFQTCYCTRSTATATTTFTTASAASKCSTTTALSPASVSVSASSLGGNGDVSANAKGAKFLSSKSRVYNVQAQIHSFYGHLSSGIQRAIATAFEI</sequence>
<comment type="caution">
    <text evidence="2">The sequence shown here is derived from an EMBL/GenBank/DDBJ whole genome shotgun (WGS) entry which is preliminary data.</text>
</comment>